<evidence type="ECO:0000259" key="1">
    <source>
        <dbReference type="PROSITE" id="PS51186"/>
    </source>
</evidence>
<evidence type="ECO:0000313" key="2">
    <source>
        <dbReference type="EMBL" id="MCC3145594.1"/>
    </source>
</evidence>
<dbReference type="AlphaFoldDB" id="A0AAW4X1B0"/>
<dbReference type="CDD" id="cd04301">
    <property type="entry name" value="NAT_SF"/>
    <property type="match status" value="1"/>
</dbReference>
<dbReference type="PROSITE" id="PS51186">
    <property type="entry name" value="GNAT"/>
    <property type="match status" value="1"/>
</dbReference>
<proteinExistence type="predicted"/>
<dbReference type="SUPFAM" id="SSF55729">
    <property type="entry name" value="Acyl-CoA N-acyltransferases (Nat)"/>
    <property type="match status" value="1"/>
</dbReference>
<dbReference type="RefSeq" id="WP_229346295.1">
    <property type="nucleotide sequence ID" value="NZ_JAJFAT010000013.1"/>
</dbReference>
<name>A0AAW4X1B0_9FIRM</name>
<evidence type="ECO:0000313" key="3">
    <source>
        <dbReference type="Proteomes" id="UP001199296"/>
    </source>
</evidence>
<keyword evidence="3" id="KW-1185">Reference proteome</keyword>
<sequence>MKSSFNFKEVKFLSADYKRIKKLYKKAFPSEQRLPLWFLSLRALKAKVEFLAIYYQNEFIGFFYLVNHQEITFVLYLAVAAEHRGKGYGSKVLYELSELKKGQKIILDIESPYEDAANYEQRIKRKKFYLKNNYNFIGLIMEEDKEKYEVLSLEGKKVEEAEYITLLKDFYTPMLFRIFNPKIYSLNKKNQ</sequence>
<dbReference type="Proteomes" id="UP001199296">
    <property type="component" value="Unassembled WGS sequence"/>
</dbReference>
<dbReference type="EMBL" id="JAJFAT010000013">
    <property type="protein sequence ID" value="MCC3145594.1"/>
    <property type="molecule type" value="Genomic_DNA"/>
</dbReference>
<dbReference type="GO" id="GO:0016747">
    <property type="term" value="F:acyltransferase activity, transferring groups other than amino-acyl groups"/>
    <property type="evidence" value="ECO:0007669"/>
    <property type="project" value="InterPro"/>
</dbReference>
<feature type="domain" description="N-acetyltransferase" evidence="1">
    <location>
        <begin position="5"/>
        <end position="146"/>
    </location>
</feature>
<dbReference type="InterPro" id="IPR016181">
    <property type="entry name" value="Acyl_CoA_acyltransferase"/>
</dbReference>
<comment type="caution">
    <text evidence="2">The sequence shown here is derived from an EMBL/GenBank/DDBJ whole genome shotgun (WGS) entry which is preliminary data.</text>
</comment>
<dbReference type="Pfam" id="PF00583">
    <property type="entry name" value="Acetyltransf_1"/>
    <property type="match status" value="1"/>
</dbReference>
<protein>
    <submittedName>
        <fullName evidence="2">GNAT family N-acetyltransferase</fullName>
    </submittedName>
</protein>
<dbReference type="Gene3D" id="3.40.630.30">
    <property type="match status" value="1"/>
</dbReference>
<accession>A0AAW4X1B0</accession>
<reference evidence="2 3" key="1">
    <citation type="submission" date="2021-10" db="EMBL/GenBank/DDBJ databases">
        <authorList>
            <person name="Grouzdev D.S."/>
            <person name="Pantiukh K.S."/>
            <person name="Krutkina M.S."/>
        </authorList>
    </citation>
    <scope>NUCLEOTIDE SEQUENCE [LARGE SCALE GENOMIC DNA]</scope>
    <source>
        <strain evidence="2 3">Z-7514</strain>
    </source>
</reference>
<organism evidence="2 3">
    <name type="scientific">Halanaerobium polyolivorans</name>
    <dbReference type="NCBI Taxonomy" id="2886943"/>
    <lineage>
        <taxon>Bacteria</taxon>
        <taxon>Bacillati</taxon>
        <taxon>Bacillota</taxon>
        <taxon>Clostridia</taxon>
        <taxon>Halanaerobiales</taxon>
        <taxon>Halanaerobiaceae</taxon>
        <taxon>Halanaerobium</taxon>
    </lineage>
</organism>
<dbReference type="InterPro" id="IPR000182">
    <property type="entry name" value="GNAT_dom"/>
</dbReference>
<gene>
    <name evidence="2" type="ORF">LJ207_09685</name>
</gene>